<gene>
    <name evidence="5" type="ORF">HY076_01920</name>
</gene>
<organism evidence="5 6">
    <name type="scientific">Eiseniibacteriota bacterium</name>
    <dbReference type="NCBI Taxonomy" id="2212470"/>
    <lineage>
        <taxon>Bacteria</taxon>
        <taxon>Candidatus Eiseniibacteriota</taxon>
    </lineage>
</organism>
<evidence type="ECO:0000313" key="6">
    <source>
        <dbReference type="Proteomes" id="UP000807850"/>
    </source>
</evidence>
<feature type="domain" description="Glycoside hydrolase family 57 N-terminal" evidence="4">
    <location>
        <begin position="12"/>
        <end position="418"/>
    </location>
</feature>
<evidence type="ECO:0000259" key="4">
    <source>
        <dbReference type="Pfam" id="PF03065"/>
    </source>
</evidence>
<keyword evidence="5" id="KW-0378">Hydrolase</keyword>
<dbReference type="PANTHER" id="PTHR36306:SF1">
    <property type="entry name" value="ALPHA-AMYLASE-RELATED"/>
    <property type="match status" value="1"/>
</dbReference>
<evidence type="ECO:0000256" key="2">
    <source>
        <dbReference type="ARBA" id="ARBA00023277"/>
    </source>
</evidence>
<reference evidence="5" key="1">
    <citation type="submission" date="2020-07" db="EMBL/GenBank/DDBJ databases">
        <title>Huge and variable diversity of episymbiotic CPR bacteria and DPANN archaea in groundwater ecosystems.</title>
        <authorList>
            <person name="He C.Y."/>
            <person name="Keren R."/>
            <person name="Whittaker M."/>
            <person name="Farag I.F."/>
            <person name="Doudna J."/>
            <person name="Cate J.H.D."/>
            <person name="Banfield J.F."/>
        </authorList>
    </citation>
    <scope>NUCLEOTIDE SEQUENCE</scope>
    <source>
        <strain evidence="5">NC_groundwater_928_Pr1_S-0.2um_72_17</strain>
    </source>
</reference>
<dbReference type="InterPro" id="IPR027291">
    <property type="entry name" value="Glyco_hydro_38_N_sf"/>
</dbReference>
<dbReference type="SUPFAM" id="SSF88713">
    <property type="entry name" value="Glycoside hydrolase/deacetylase"/>
    <property type="match status" value="1"/>
</dbReference>
<dbReference type="EMBL" id="JACQAY010000056">
    <property type="protein sequence ID" value="MBI3539015.1"/>
    <property type="molecule type" value="Genomic_DNA"/>
</dbReference>
<dbReference type="PANTHER" id="PTHR36306">
    <property type="entry name" value="ALPHA-AMYLASE-RELATED-RELATED"/>
    <property type="match status" value="1"/>
</dbReference>
<dbReference type="InterPro" id="IPR052046">
    <property type="entry name" value="GH57_Enzymes"/>
</dbReference>
<dbReference type="GO" id="GO:0005975">
    <property type="term" value="P:carbohydrate metabolic process"/>
    <property type="evidence" value="ECO:0007669"/>
    <property type="project" value="InterPro"/>
</dbReference>
<dbReference type="Proteomes" id="UP000807850">
    <property type="component" value="Unassembled WGS sequence"/>
</dbReference>
<dbReference type="InterPro" id="IPR004300">
    <property type="entry name" value="Glyco_hydro_57_N"/>
</dbReference>
<dbReference type="GO" id="GO:0016787">
    <property type="term" value="F:hydrolase activity"/>
    <property type="evidence" value="ECO:0007669"/>
    <property type="project" value="UniProtKB-KW"/>
</dbReference>
<proteinExistence type="inferred from homology"/>
<dbReference type="Pfam" id="PF03065">
    <property type="entry name" value="Glyco_hydro_57"/>
    <property type="match status" value="1"/>
</dbReference>
<dbReference type="Gene3D" id="3.20.110.10">
    <property type="entry name" value="Glycoside hydrolase 38, N terminal domain"/>
    <property type="match status" value="2"/>
</dbReference>
<evidence type="ECO:0000313" key="5">
    <source>
        <dbReference type="EMBL" id="MBI3539015.1"/>
    </source>
</evidence>
<evidence type="ECO:0000256" key="1">
    <source>
        <dbReference type="ARBA" id="ARBA00006821"/>
    </source>
</evidence>
<dbReference type="InterPro" id="IPR011330">
    <property type="entry name" value="Glyco_hydro/deAcase_b/a-brl"/>
</dbReference>
<keyword evidence="2 3" id="KW-0119">Carbohydrate metabolism</keyword>
<comment type="similarity">
    <text evidence="1 3">Belongs to the glycosyl hydrolase 57 family.</text>
</comment>
<comment type="caution">
    <text evidence="5">The sequence shown here is derived from an EMBL/GenBank/DDBJ whole genome shotgun (WGS) entry which is preliminary data.</text>
</comment>
<evidence type="ECO:0000256" key="3">
    <source>
        <dbReference type="RuleBase" id="RU361196"/>
    </source>
</evidence>
<dbReference type="AlphaFoldDB" id="A0A9D6QJA2"/>
<protein>
    <submittedName>
        <fullName evidence="5">Glycoside hydrolase</fullName>
    </submittedName>
</protein>
<accession>A0A9D6QJA2</accession>
<sequence length="714" mass="78353">MSEPLAPVDLVLLWHHHQPDYRDPADGRSVLPWTRLHATKDYLDMAWHVARHPGLRVTFNLVPSLIDQLEAVAAGAPDRLFDLIARPVASLAADERATIARRCAQAPPHAFDRWPSYRRLRDRAAKGAPTDAELRALEVWFLLAWIDPVWLNRPEGVVALAAVRAAGDGDPAWTDDHRDGLLALHRRLVAEVLPAYRALAESGRVEIATSPYDHPILPLLVDNAIARRARPDLALPAQRFAAPEDAQWQVTLALDRHASAFGRRPAGMWPSEGSVSPEVVAIAAACGVRWIASDEGVLWASLPEAERRRAALYRPWRAGAEGAEATIFFRDHELSDRIGFVYARWDPRDAAADFVARVRAIGREHAGAHPPVVTVILDGENCWEQYADDGGPFLTALYDALAAAPDIRTRTPSQVLDEQPALGRLEDLHSGSWIDADFHIWIGHPEKNRAWDLLARTRRALLESGATHERAPDAWAALRRAEGSDWFWWLGDDHPSDDRAVFDRLFRDLLRAAHARAGLEPPVALDLAIARGDAAGPAHQTPIGLIHPRLDGRSSGFYEWYAAGRYAFAAGGGAMHREAGALRSLHYGFDLERLCLRLDFVADAPPGASVDLSLEIAEPRAARIVVRGLVAGERAVTWAEGARAGEAVTGAACRIADVLEIAVPFATLGLASREVVRMLVRIAREGRIVEIYPGDDGLAFTVPGADFDATMWSA</sequence>
<dbReference type="CDD" id="cd10796">
    <property type="entry name" value="GH57N_APU"/>
    <property type="match status" value="1"/>
</dbReference>
<name>A0A9D6QJA2_UNCEI</name>